<dbReference type="SUPFAM" id="SSF57997">
    <property type="entry name" value="Tropomyosin"/>
    <property type="match status" value="1"/>
</dbReference>
<feature type="compositionally biased region" description="Low complexity" evidence="2">
    <location>
        <begin position="288"/>
        <end position="303"/>
    </location>
</feature>
<feature type="region of interest" description="Disordered" evidence="2">
    <location>
        <begin position="610"/>
        <end position="701"/>
    </location>
</feature>
<dbReference type="AlphaFoldDB" id="A0A1Y2HLN0"/>
<feature type="coiled-coil region" evidence="1">
    <location>
        <begin position="67"/>
        <end position="101"/>
    </location>
</feature>
<evidence type="ECO:0000313" key="4">
    <source>
        <dbReference type="Proteomes" id="UP000193411"/>
    </source>
</evidence>
<feature type="region of interest" description="Disordered" evidence="2">
    <location>
        <begin position="242"/>
        <end position="346"/>
    </location>
</feature>
<feature type="compositionally biased region" description="Polar residues" evidence="2">
    <location>
        <begin position="382"/>
        <end position="405"/>
    </location>
</feature>
<feature type="compositionally biased region" description="Polar residues" evidence="2">
    <location>
        <begin position="274"/>
        <end position="284"/>
    </location>
</feature>
<proteinExistence type="predicted"/>
<feature type="compositionally biased region" description="Polar residues" evidence="2">
    <location>
        <begin position="630"/>
        <end position="641"/>
    </location>
</feature>
<dbReference type="Proteomes" id="UP000193411">
    <property type="component" value="Unassembled WGS sequence"/>
</dbReference>
<accession>A0A1Y2HLN0</accession>
<evidence type="ECO:0000256" key="2">
    <source>
        <dbReference type="SAM" id="MobiDB-lite"/>
    </source>
</evidence>
<sequence>MSYPAPPSPGFGGMRPTSPGASSPSAAMASFSSGLRAGGANGSRSPSASRSPNSSGVESATMMQHDLSDVRSQVSLLQIRLQKANEANRGLQDENQFFRDRYALIKQELGSVQRNTLQLQQQLTASSLALEDSQTKLSQAEVLNLMLEDKLNKALNAYDALNAELKAAKDRLANCANCSTLSPIPHRDLAALNQLPPEPMSPLHESQSRVQAIVSRFSTTFGQDPASFTLACQASNAVATTTANSSGLPDSGHASPSPSARRSSLPLTAAPSHVSGTETSSSVRANVAGGNNSTTTPAANTPAQISSLPHMNNGALSSPTANSQAGGSPRPVPRSLEGDTSANDNRATMATFVSSAKDSAYFSRMTGYSTATVDSMDEHPTADTTDSQNANGEETQPTDGNPTTLRSTVDFLALSMEEQFLALQNELSGFTPTKPSKVGPRQSIHELAANRSAAPGQQQPVPAPAKPSPTAVQTPNAKLDARRLREDSVRQSFDILKALGSLQHQLDMIAASASNTDSGRVIAPASGSVVRPTSPALSHITGAASATGGIPMRSSSRGPGSPHMGPVSLPQALPPMSGAGTGTGSIIQTHRRRSSLGQVMYLNDADRVRESMGPATPMSATFSDAGHQPSHLSRSGSNGSAHSGRPPVPPLPKDNSGFLDVGSTMTKGSVSDASSIMSHESNDEEKKRKKKEKKEKEVKKIGVAAHMATPFAYTPFMH</sequence>
<feature type="region of interest" description="Disordered" evidence="2">
    <location>
        <begin position="450"/>
        <end position="478"/>
    </location>
</feature>
<protein>
    <submittedName>
        <fullName evidence="3">Uncharacterized protein</fullName>
    </submittedName>
</protein>
<feature type="compositionally biased region" description="Low complexity" evidence="2">
    <location>
        <begin position="18"/>
        <end position="34"/>
    </location>
</feature>
<feature type="compositionally biased region" description="Polar residues" evidence="2">
    <location>
        <begin position="663"/>
        <end position="679"/>
    </location>
</feature>
<dbReference type="EMBL" id="MCFL01000027">
    <property type="protein sequence ID" value="ORZ34603.1"/>
    <property type="molecule type" value="Genomic_DNA"/>
</dbReference>
<feature type="coiled-coil region" evidence="1">
    <location>
        <begin position="144"/>
        <end position="178"/>
    </location>
</feature>
<comment type="caution">
    <text evidence="3">The sequence shown here is derived from an EMBL/GenBank/DDBJ whole genome shotgun (WGS) entry which is preliminary data.</text>
</comment>
<gene>
    <name evidence="3" type="ORF">BCR44DRAFT_1148583</name>
</gene>
<reference evidence="3 4" key="1">
    <citation type="submission" date="2016-07" db="EMBL/GenBank/DDBJ databases">
        <title>Pervasive Adenine N6-methylation of Active Genes in Fungi.</title>
        <authorList>
            <consortium name="DOE Joint Genome Institute"/>
            <person name="Mondo S.J."/>
            <person name="Dannebaum R.O."/>
            <person name="Kuo R.C."/>
            <person name="Labutti K."/>
            <person name="Haridas S."/>
            <person name="Kuo A."/>
            <person name="Salamov A."/>
            <person name="Ahrendt S.R."/>
            <person name="Lipzen A."/>
            <person name="Sullivan W."/>
            <person name="Andreopoulos W.B."/>
            <person name="Clum A."/>
            <person name="Lindquist E."/>
            <person name="Daum C."/>
            <person name="Ramamoorthy G.K."/>
            <person name="Gryganskyi A."/>
            <person name="Culley D."/>
            <person name="Magnuson J.K."/>
            <person name="James T.Y."/>
            <person name="O'Malley M.A."/>
            <person name="Stajich J.E."/>
            <person name="Spatafora J.W."/>
            <person name="Visel A."/>
            <person name="Grigoriev I.V."/>
        </authorList>
    </citation>
    <scope>NUCLEOTIDE SEQUENCE [LARGE SCALE GENOMIC DNA]</scope>
    <source>
        <strain evidence="3 4">PL171</strain>
    </source>
</reference>
<dbReference type="OrthoDB" id="5600030at2759"/>
<feature type="compositionally biased region" description="Polar residues" evidence="2">
    <location>
        <begin position="304"/>
        <end position="326"/>
    </location>
</feature>
<feature type="region of interest" description="Disordered" evidence="2">
    <location>
        <begin position="544"/>
        <end position="585"/>
    </location>
</feature>
<evidence type="ECO:0000256" key="1">
    <source>
        <dbReference type="SAM" id="Coils"/>
    </source>
</evidence>
<organism evidence="3 4">
    <name type="scientific">Catenaria anguillulae PL171</name>
    <dbReference type="NCBI Taxonomy" id="765915"/>
    <lineage>
        <taxon>Eukaryota</taxon>
        <taxon>Fungi</taxon>
        <taxon>Fungi incertae sedis</taxon>
        <taxon>Blastocladiomycota</taxon>
        <taxon>Blastocladiomycetes</taxon>
        <taxon>Blastocladiales</taxon>
        <taxon>Catenariaceae</taxon>
        <taxon>Catenaria</taxon>
    </lineage>
</organism>
<evidence type="ECO:0000313" key="3">
    <source>
        <dbReference type="EMBL" id="ORZ34603.1"/>
    </source>
</evidence>
<feature type="region of interest" description="Disordered" evidence="2">
    <location>
        <begin position="372"/>
        <end position="405"/>
    </location>
</feature>
<feature type="compositionally biased region" description="Low complexity" evidence="2">
    <location>
        <begin position="254"/>
        <end position="267"/>
    </location>
</feature>
<feature type="compositionally biased region" description="Low complexity" evidence="2">
    <location>
        <begin position="42"/>
        <end position="56"/>
    </location>
</feature>
<keyword evidence="1" id="KW-0175">Coiled coil</keyword>
<keyword evidence="4" id="KW-1185">Reference proteome</keyword>
<feature type="region of interest" description="Disordered" evidence="2">
    <location>
        <begin position="1"/>
        <end position="61"/>
    </location>
</feature>
<feature type="compositionally biased region" description="Low complexity" evidence="2">
    <location>
        <begin position="548"/>
        <end position="566"/>
    </location>
</feature>
<name>A0A1Y2HLN0_9FUNG</name>